<organism evidence="1 2">
    <name type="scientific">Athelia psychrophila</name>
    <dbReference type="NCBI Taxonomy" id="1759441"/>
    <lineage>
        <taxon>Eukaryota</taxon>
        <taxon>Fungi</taxon>
        <taxon>Dikarya</taxon>
        <taxon>Basidiomycota</taxon>
        <taxon>Agaricomycotina</taxon>
        <taxon>Agaricomycetes</taxon>
        <taxon>Agaricomycetidae</taxon>
        <taxon>Atheliales</taxon>
        <taxon>Atheliaceae</taxon>
        <taxon>Athelia</taxon>
    </lineage>
</organism>
<keyword evidence="2" id="KW-1185">Reference proteome</keyword>
<dbReference type="Proteomes" id="UP000076532">
    <property type="component" value="Unassembled WGS sequence"/>
</dbReference>
<name>A0A166AKG1_9AGAM</name>
<protein>
    <submittedName>
        <fullName evidence="1">Uncharacterized protein</fullName>
    </submittedName>
</protein>
<gene>
    <name evidence="1" type="ORF">FIBSPDRAFT_181706</name>
</gene>
<evidence type="ECO:0000313" key="2">
    <source>
        <dbReference type="Proteomes" id="UP000076532"/>
    </source>
</evidence>
<proteinExistence type="predicted"/>
<evidence type="ECO:0000313" key="1">
    <source>
        <dbReference type="EMBL" id="KZP11703.1"/>
    </source>
</evidence>
<reference evidence="1 2" key="1">
    <citation type="journal article" date="2016" name="Mol. Biol. Evol.">
        <title>Comparative Genomics of Early-Diverging Mushroom-Forming Fungi Provides Insights into the Origins of Lignocellulose Decay Capabilities.</title>
        <authorList>
            <person name="Nagy L.G."/>
            <person name="Riley R."/>
            <person name="Tritt A."/>
            <person name="Adam C."/>
            <person name="Daum C."/>
            <person name="Floudas D."/>
            <person name="Sun H."/>
            <person name="Yadav J.S."/>
            <person name="Pangilinan J."/>
            <person name="Larsson K.H."/>
            <person name="Matsuura K."/>
            <person name="Barry K."/>
            <person name="Labutti K."/>
            <person name="Kuo R."/>
            <person name="Ohm R.A."/>
            <person name="Bhattacharya S.S."/>
            <person name="Shirouzu T."/>
            <person name="Yoshinaga Y."/>
            <person name="Martin F.M."/>
            <person name="Grigoriev I.V."/>
            <person name="Hibbett D.S."/>
        </authorList>
    </citation>
    <scope>NUCLEOTIDE SEQUENCE [LARGE SCALE GENOMIC DNA]</scope>
    <source>
        <strain evidence="1 2">CBS 109695</strain>
    </source>
</reference>
<dbReference type="EMBL" id="KV417659">
    <property type="protein sequence ID" value="KZP11703.1"/>
    <property type="molecule type" value="Genomic_DNA"/>
</dbReference>
<sequence length="89" mass="9941">MLHPQTEGQWKLFDFRACGKLEPNLWKSSGQRPSGKTVSDLWNSETTVALANAIKQSHSASRYGNKKSKKIGMDEKRTLISTEHSAVPL</sequence>
<accession>A0A166AKG1</accession>
<dbReference type="AlphaFoldDB" id="A0A166AKG1"/>